<feature type="coiled-coil region" evidence="2">
    <location>
        <begin position="163"/>
        <end position="194"/>
    </location>
</feature>
<accession>A0A3Q2Z859</accession>
<dbReference type="GeneTree" id="ENSGT00940000153116"/>
<keyword evidence="5" id="KW-1185">Reference proteome</keyword>
<dbReference type="PANTHER" id="PTHR21694:SF35">
    <property type="entry name" value="OUTER DYNEIN ARM-DOCKING COMPLEX SUBUNIT 1"/>
    <property type="match status" value="1"/>
</dbReference>
<dbReference type="InterPro" id="IPR049258">
    <property type="entry name" value="ODAD1_CC"/>
</dbReference>
<dbReference type="GO" id="GO:0005930">
    <property type="term" value="C:axoneme"/>
    <property type="evidence" value="ECO:0007669"/>
    <property type="project" value="TreeGrafter"/>
</dbReference>
<reference evidence="4" key="1">
    <citation type="submission" date="2025-08" db="UniProtKB">
        <authorList>
            <consortium name="Ensembl"/>
        </authorList>
    </citation>
    <scope>IDENTIFICATION</scope>
</reference>
<evidence type="ECO:0000313" key="4">
    <source>
        <dbReference type="Ensembl" id="ENSHCOP00000027968.1"/>
    </source>
</evidence>
<feature type="coiled-coil region" evidence="2">
    <location>
        <begin position="277"/>
        <end position="336"/>
    </location>
</feature>
<dbReference type="Pfam" id="PF21773">
    <property type="entry name" value="ODAD1_CC"/>
    <property type="match status" value="1"/>
</dbReference>
<dbReference type="Proteomes" id="UP000264820">
    <property type="component" value="Unplaced"/>
</dbReference>
<name>A0A3Q2Z859_HIPCM</name>
<dbReference type="GO" id="GO:0036158">
    <property type="term" value="P:outer dynein arm assembly"/>
    <property type="evidence" value="ECO:0007669"/>
    <property type="project" value="TreeGrafter"/>
</dbReference>
<evidence type="ECO:0000256" key="2">
    <source>
        <dbReference type="SAM" id="Coils"/>
    </source>
</evidence>
<proteinExistence type="predicted"/>
<keyword evidence="1 2" id="KW-0175">Coiled coil</keyword>
<dbReference type="STRING" id="109280.ENSHCOP00000027968"/>
<dbReference type="Ensembl" id="ENSHCOT00000024647.1">
    <property type="protein sequence ID" value="ENSHCOP00000027968.1"/>
    <property type="gene ID" value="ENSHCOG00000020275.1"/>
</dbReference>
<organism evidence="4 5">
    <name type="scientific">Hippocampus comes</name>
    <name type="common">Tiger tail seahorse</name>
    <dbReference type="NCBI Taxonomy" id="109280"/>
    <lineage>
        <taxon>Eukaryota</taxon>
        <taxon>Metazoa</taxon>
        <taxon>Chordata</taxon>
        <taxon>Craniata</taxon>
        <taxon>Vertebrata</taxon>
        <taxon>Euteleostomi</taxon>
        <taxon>Actinopterygii</taxon>
        <taxon>Neopterygii</taxon>
        <taxon>Teleostei</taxon>
        <taxon>Neoteleostei</taxon>
        <taxon>Acanthomorphata</taxon>
        <taxon>Syngnathiaria</taxon>
        <taxon>Syngnathiformes</taxon>
        <taxon>Syngnathoidei</taxon>
        <taxon>Syngnathidae</taxon>
        <taxon>Hippocampus</taxon>
    </lineage>
</organism>
<reference evidence="4" key="2">
    <citation type="submission" date="2025-09" db="UniProtKB">
        <authorList>
            <consortium name="Ensembl"/>
        </authorList>
    </citation>
    <scope>IDENTIFICATION</scope>
</reference>
<evidence type="ECO:0000256" key="1">
    <source>
        <dbReference type="ARBA" id="ARBA00023054"/>
    </source>
</evidence>
<evidence type="ECO:0000259" key="3">
    <source>
        <dbReference type="Pfam" id="PF21773"/>
    </source>
</evidence>
<dbReference type="GO" id="GO:0003341">
    <property type="term" value="P:cilium movement"/>
    <property type="evidence" value="ECO:0007669"/>
    <property type="project" value="TreeGrafter"/>
</dbReference>
<sequence length="460" mass="53657">MCAETCVSFFSTELEKSKLLRHYRILDADRQAYSIQARQQEIEKLTAEQEELRHKLGAYKSLSRQKKDKRDAESLQVLLEQRDLLEGELEKEMQHQKELQKEALTRFNEQLTKNSHLREELQTLHIERVRFQRLQDRLIQELQDVRKKTGQAINLSTAAHDARVEAQSKLAMMREKAEKELAQYNTEMRELERVISHESGLRDFITTKYNEKMGQDVTEQVLGLQEQGTKDLSEESPDDLEAFFQRIQSVTGEADPELLVSSFIQGEDRNFALFNFVNEQNNEAEVLRDQISQIQREMEQFQMRGLRQEQDHHASLRDIDARQKDAESQTEDFENRAAVLKSCLILTGVSCIVSKVECDMEDSISDTNIMPYLGLVEQKTNQLLTIQAFLDNKVTRMCESVKLMCVKEPYFVIQTAHVDCDPDDLLVADEEERPLSQGELRRRILEGVSQIFFFKPFFFF</sequence>
<dbReference type="InterPro" id="IPR051876">
    <property type="entry name" value="ODA-DC/CCD"/>
</dbReference>
<feature type="domain" description="ODAD1 central coiled coil region" evidence="3">
    <location>
        <begin position="102"/>
        <end position="360"/>
    </location>
</feature>
<feature type="coiled-coil region" evidence="2">
    <location>
        <begin position="35"/>
        <end position="102"/>
    </location>
</feature>
<dbReference type="AlphaFoldDB" id="A0A3Q2Z859"/>
<protein>
    <submittedName>
        <fullName evidence="4">Outer dynein arm docking complex subunit 1</fullName>
    </submittedName>
</protein>
<evidence type="ECO:0000313" key="5">
    <source>
        <dbReference type="Proteomes" id="UP000264820"/>
    </source>
</evidence>
<dbReference type="PANTHER" id="PTHR21694">
    <property type="entry name" value="COILED-COIL DOMAIN-CONTAINING PROTEIN 63"/>
    <property type="match status" value="1"/>
</dbReference>